<accession>A0A839U590</accession>
<proteinExistence type="predicted"/>
<protein>
    <submittedName>
        <fullName evidence="1">Uncharacterized protein</fullName>
    </submittedName>
</protein>
<dbReference type="EMBL" id="JACHXN010000001">
    <property type="protein sequence ID" value="MBB3144160.1"/>
    <property type="molecule type" value="Genomic_DNA"/>
</dbReference>
<dbReference type="RefSeq" id="WP_281385840.1">
    <property type="nucleotide sequence ID" value="NZ_JACHXN010000001.1"/>
</dbReference>
<keyword evidence="2" id="KW-1185">Reference proteome</keyword>
<reference evidence="1 2" key="1">
    <citation type="submission" date="2020-08" db="EMBL/GenBank/DDBJ databases">
        <title>Genomic Encyclopedia of Type Strains, Phase III (KMG-III): the genomes of soil and plant-associated and newly described type strains.</title>
        <authorList>
            <person name="Whitman W."/>
        </authorList>
    </citation>
    <scope>NUCLEOTIDE SEQUENCE [LARGE SCALE GENOMIC DNA]</scope>
    <source>
        <strain evidence="1 2">CECT 7015</strain>
    </source>
</reference>
<sequence length="40" mass="4547">MTRPPLLLGRDTSADALWGDRNPIAQHNVMWLGRVKYAEP</sequence>
<name>A0A839U590_9HYPH</name>
<organism evidence="1 2">
    <name type="scientific">Phyllobacterium trifolii</name>
    <dbReference type="NCBI Taxonomy" id="300193"/>
    <lineage>
        <taxon>Bacteria</taxon>
        <taxon>Pseudomonadati</taxon>
        <taxon>Pseudomonadota</taxon>
        <taxon>Alphaproteobacteria</taxon>
        <taxon>Hyphomicrobiales</taxon>
        <taxon>Phyllobacteriaceae</taxon>
        <taxon>Phyllobacterium</taxon>
    </lineage>
</organism>
<gene>
    <name evidence="1" type="ORF">FHS21_000543</name>
</gene>
<comment type="caution">
    <text evidence="1">The sequence shown here is derived from an EMBL/GenBank/DDBJ whole genome shotgun (WGS) entry which is preliminary data.</text>
</comment>
<evidence type="ECO:0000313" key="1">
    <source>
        <dbReference type="EMBL" id="MBB3144160.1"/>
    </source>
</evidence>
<dbReference type="AlphaFoldDB" id="A0A839U590"/>
<dbReference type="Proteomes" id="UP000554520">
    <property type="component" value="Unassembled WGS sequence"/>
</dbReference>
<evidence type="ECO:0000313" key="2">
    <source>
        <dbReference type="Proteomes" id="UP000554520"/>
    </source>
</evidence>